<proteinExistence type="predicted"/>
<evidence type="ECO:0000256" key="1">
    <source>
        <dbReference type="SAM" id="MobiDB-lite"/>
    </source>
</evidence>
<protein>
    <submittedName>
        <fullName evidence="2">Uncharacterized protein</fullName>
    </submittedName>
</protein>
<dbReference type="EMBL" id="JADBGQ010000010">
    <property type="protein sequence ID" value="KAG5375175.1"/>
    <property type="molecule type" value="Genomic_DNA"/>
</dbReference>
<evidence type="ECO:0000313" key="2">
    <source>
        <dbReference type="EMBL" id="KAG5375175.1"/>
    </source>
</evidence>
<evidence type="ECO:0000313" key="3">
    <source>
        <dbReference type="Proteomes" id="UP000823674"/>
    </source>
</evidence>
<organism evidence="2 3">
    <name type="scientific">Brassica rapa subsp. trilocularis</name>
    <dbReference type="NCBI Taxonomy" id="1813537"/>
    <lineage>
        <taxon>Eukaryota</taxon>
        <taxon>Viridiplantae</taxon>
        <taxon>Streptophyta</taxon>
        <taxon>Embryophyta</taxon>
        <taxon>Tracheophyta</taxon>
        <taxon>Spermatophyta</taxon>
        <taxon>Magnoliopsida</taxon>
        <taxon>eudicotyledons</taxon>
        <taxon>Gunneridae</taxon>
        <taxon>Pentapetalae</taxon>
        <taxon>rosids</taxon>
        <taxon>malvids</taxon>
        <taxon>Brassicales</taxon>
        <taxon>Brassicaceae</taxon>
        <taxon>Brassiceae</taxon>
        <taxon>Brassica</taxon>
    </lineage>
</organism>
<accession>A0ABQ7KNR6</accession>
<comment type="caution">
    <text evidence="2">The sequence shown here is derived from an EMBL/GenBank/DDBJ whole genome shotgun (WGS) entry which is preliminary data.</text>
</comment>
<gene>
    <name evidence="2" type="primary">A10p014710.1_BraROA</name>
    <name evidence="2" type="ORF">IGI04_039771</name>
</gene>
<name>A0ABQ7KNR6_BRACM</name>
<dbReference type="Proteomes" id="UP000823674">
    <property type="component" value="Chromosome A10"/>
</dbReference>
<feature type="compositionally biased region" description="Acidic residues" evidence="1">
    <location>
        <begin position="1"/>
        <end position="10"/>
    </location>
</feature>
<feature type="region of interest" description="Disordered" evidence="1">
    <location>
        <begin position="1"/>
        <end position="37"/>
    </location>
</feature>
<reference evidence="2 3" key="1">
    <citation type="submission" date="2021-03" db="EMBL/GenBank/DDBJ databases">
        <authorList>
            <person name="King G.J."/>
            <person name="Bancroft I."/>
            <person name="Baten A."/>
            <person name="Bloomfield J."/>
            <person name="Borpatragohain P."/>
            <person name="He Z."/>
            <person name="Irish N."/>
            <person name="Irwin J."/>
            <person name="Liu K."/>
            <person name="Mauleon R.P."/>
            <person name="Moore J."/>
            <person name="Morris R."/>
            <person name="Ostergaard L."/>
            <person name="Wang B."/>
            <person name="Wells R."/>
        </authorList>
    </citation>
    <scope>NUCLEOTIDE SEQUENCE [LARGE SCALE GENOMIC DNA]</scope>
    <source>
        <strain evidence="2">R-o-18</strain>
        <tissue evidence="2">Leaf</tissue>
    </source>
</reference>
<sequence>MEEEEEENLMETETQKAANVNEGKERQANKKKLGKPCGAVMGGTLKKRLVQSVVSPRKKHTAKQGSKMGGEGERSSIPFEFRFDFAFNLCYEFPLRTMPSRGLWYLKWGQVMRRVFFWNRHFAIEVIMESVEEIPFLQTDLEKFCVLIASVTSCGCNGLLVERMISNPILFGTGSLACQYVGFHWCFFIGQGLGVYASGVLCLGMWSELYRRLHTRWVVTERSNRGSDAFTNNVIRRWVFPLRYKFIRGQEDRTSVPVVTGVCWDFRLDNINSIGFVLPQVKFMDVKLVCVMDLYRGDGLMQLVSEGDGLTELNPAHIQWFLERVYHNMQRFRILIKIQD</sequence>
<keyword evidence="3" id="KW-1185">Reference proteome</keyword>